<reference evidence="1 2" key="1">
    <citation type="submission" date="2020-10" db="EMBL/GenBank/DDBJ databases">
        <title>Ramlibacter sp. HM2 16S ribosomal RNA gene Genome sequencing and assembly.</title>
        <authorList>
            <person name="Kang M."/>
        </authorList>
    </citation>
    <scope>NUCLEOTIDE SEQUENCE [LARGE SCALE GENOMIC DNA]</scope>
    <source>
        <strain evidence="1 2">HM2</strain>
    </source>
</reference>
<dbReference type="SUPFAM" id="SSF55073">
    <property type="entry name" value="Nucleotide cyclase"/>
    <property type="match status" value="1"/>
</dbReference>
<protein>
    <recommendedName>
        <fullName evidence="3">GGDEF domain-containing protein</fullName>
    </recommendedName>
</protein>
<dbReference type="Proteomes" id="UP000806285">
    <property type="component" value="Unassembled WGS sequence"/>
</dbReference>
<dbReference type="RefSeq" id="WP_193676941.1">
    <property type="nucleotide sequence ID" value="NZ_JADDIV010000003.1"/>
</dbReference>
<sequence length="209" mass="22693">MEPSQEPLLLEALSDKVLHQLPPAVWKNLFLGAERDSIRFEERLLTLVHADAEVPAGGQGTVTERFYQELQRLNARHGGRLDPYVNATALVTFEDPGAAVRMAIELQRAAQEVPLRIGVVSGPCMLAFFRAQGRLWCTPLGDQPARAAKVAAGAAPGRIVISPETYNPTRISVRLRADSRPAMEFSDSEVDLSSLALDAAIDGVDILLA</sequence>
<dbReference type="Gene3D" id="3.30.70.1230">
    <property type="entry name" value="Nucleotide cyclase"/>
    <property type="match status" value="1"/>
</dbReference>
<keyword evidence="2" id="KW-1185">Reference proteome</keyword>
<evidence type="ECO:0008006" key="3">
    <source>
        <dbReference type="Google" id="ProtNLM"/>
    </source>
</evidence>
<evidence type="ECO:0000313" key="1">
    <source>
        <dbReference type="EMBL" id="MBE7368346.1"/>
    </source>
</evidence>
<organism evidence="1 2">
    <name type="scientific">Ramlibacter pallidus</name>
    <dbReference type="NCBI Taxonomy" id="2780087"/>
    <lineage>
        <taxon>Bacteria</taxon>
        <taxon>Pseudomonadati</taxon>
        <taxon>Pseudomonadota</taxon>
        <taxon>Betaproteobacteria</taxon>
        <taxon>Burkholderiales</taxon>
        <taxon>Comamonadaceae</taxon>
        <taxon>Ramlibacter</taxon>
    </lineage>
</organism>
<dbReference type="EMBL" id="JADDIV010000003">
    <property type="protein sequence ID" value="MBE7368346.1"/>
    <property type="molecule type" value="Genomic_DNA"/>
</dbReference>
<dbReference type="InterPro" id="IPR029787">
    <property type="entry name" value="Nucleotide_cyclase"/>
</dbReference>
<gene>
    <name evidence="1" type="ORF">IM787_12375</name>
</gene>
<accession>A0ABR9S493</accession>
<name>A0ABR9S493_9BURK</name>
<evidence type="ECO:0000313" key="2">
    <source>
        <dbReference type="Proteomes" id="UP000806285"/>
    </source>
</evidence>
<proteinExistence type="predicted"/>
<comment type="caution">
    <text evidence="1">The sequence shown here is derived from an EMBL/GenBank/DDBJ whole genome shotgun (WGS) entry which is preliminary data.</text>
</comment>